<name>A0A0R1LL55_9LACO</name>
<sequence length="391" mass="45635">MKITEKRVKGKRVYEVKGYLGDYTDEFGKKHKKMFHRNYASSKEAKLEFERAKNEFKKFKVSGQRVQKQPKFRDVYLVWLKTYRLGVKESTLNRVETLFRLHITPYLGEMHMNEITWQICERAVLRWRKDLVEFNKAKQYAGLVFRTAQKMGAIISNPMELVDVPEQTKDFSTADDDRNFWTGDELAIFLDAVDRLSLHDKRHRYDRPALFYLLATTGMRKGELIALTWGDINFSRSTVTITKTMTRKKDNSQTVGTPKTRNAYRTLKIEPDTLERLKTYRRNLKVIPKANETIFKNTKGKYLSLMTPNHWLDSLTKKLDIPRITVHGLRHTFASVQIAQGIEPKALQLQMGHSDIKITLNIYAHLTQDQVAASVFNVSDTVRPRKNARVN</sequence>
<dbReference type="Gene3D" id="1.10.150.130">
    <property type="match status" value="1"/>
</dbReference>
<organism evidence="6 7">
    <name type="scientific">Levilactobacillus acidifarinae DSM 19394 = JCM 15949</name>
    <dbReference type="NCBI Taxonomy" id="1423715"/>
    <lineage>
        <taxon>Bacteria</taxon>
        <taxon>Bacillati</taxon>
        <taxon>Bacillota</taxon>
        <taxon>Bacilli</taxon>
        <taxon>Lactobacillales</taxon>
        <taxon>Lactobacillaceae</taxon>
        <taxon>Levilactobacillus</taxon>
    </lineage>
</organism>
<dbReference type="InterPro" id="IPR010998">
    <property type="entry name" value="Integrase_recombinase_N"/>
</dbReference>
<dbReference type="InterPro" id="IPR002104">
    <property type="entry name" value="Integrase_catalytic"/>
</dbReference>
<evidence type="ECO:0000259" key="5">
    <source>
        <dbReference type="PROSITE" id="PS51898"/>
    </source>
</evidence>
<dbReference type="SUPFAM" id="SSF56349">
    <property type="entry name" value="DNA breaking-rejoining enzymes"/>
    <property type="match status" value="1"/>
</dbReference>
<keyword evidence="4" id="KW-0233">DNA recombination</keyword>
<dbReference type="Pfam" id="PF14659">
    <property type="entry name" value="Phage_int_SAM_3"/>
    <property type="match status" value="1"/>
</dbReference>
<comment type="similarity">
    <text evidence="1">Belongs to the 'phage' integrase family.</text>
</comment>
<keyword evidence="7" id="KW-1185">Reference proteome</keyword>
<dbReference type="STRING" id="1423715.FD25_GL002063"/>
<evidence type="ECO:0000256" key="1">
    <source>
        <dbReference type="ARBA" id="ARBA00008857"/>
    </source>
</evidence>
<dbReference type="EMBL" id="AZDV01000003">
    <property type="protein sequence ID" value="KRK96565.1"/>
    <property type="molecule type" value="Genomic_DNA"/>
</dbReference>
<dbReference type="InterPro" id="IPR013762">
    <property type="entry name" value="Integrase-like_cat_sf"/>
</dbReference>
<accession>A0A0R1LL55</accession>
<evidence type="ECO:0000313" key="7">
    <source>
        <dbReference type="Proteomes" id="UP000051955"/>
    </source>
</evidence>
<dbReference type="CDD" id="cd01189">
    <property type="entry name" value="INT_ICEBs1_C_like"/>
    <property type="match status" value="1"/>
</dbReference>
<dbReference type="GO" id="GO:0003677">
    <property type="term" value="F:DNA binding"/>
    <property type="evidence" value="ECO:0007669"/>
    <property type="project" value="UniProtKB-KW"/>
</dbReference>
<dbReference type="GO" id="GO:0006310">
    <property type="term" value="P:DNA recombination"/>
    <property type="evidence" value="ECO:0007669"/>
    <property type="project" value="UniProtKB-KW"/>
</dbReference>
<protein>
    <submittedName>
        <fullName evidence="6">Prophage lp4 protein 1, integrase</fullName>
    </submittedName>
</protein>
<dbReference type="PANTHER" id="PTHR30349">
    <property type="entry name" value="PHAGE INTEGRASE-RELATED"/>
    <property type="match status" value="1"/>
</dbReference>
<proteinExistence type="inferred from homology"/>
<evidence type="ECO:0000256" key="3">
    <source>
        <dbReference type="ARBA" id="ARBA00023125"/>
    </source>
</evidence>
<dbReference type="InterPro" id="IPR011010">
    <property type="entry name" value="DNA_brk_join_enz"/>
</dbReference>
<dbReference type="Proteomes" id="UP000051955">
    <property type="component" value="Unassembled WGS sequence"/>
</dbReference>
<gene>
    <name evidence="6" type="ORF">FD25_GL002063</name>
</gene>
<reference evidence="6 7" key="1">
    <citation type="journal article" date="2015" name="Genome Announc.">
        <title>Expanding the biotechnology potential of lactobacilli through comparative genomics of 213 strains and associated genera.</title>
        <authorList>
            <person name="Sun Z."/>
            <person name="Harris H.M."/>
            <person name="McCann A."/>
            <person name="Guo C."/>
            <person name="Argimon S."/>
            <person name="Zhang W."/>
            <person name="Yang X."/>
            <person name="Jeffery I.B."/>
            <person name="Cooney J.C."/>
            <person name="Kagawa T.F."/>
            <person name="Liu W."/>
            <person name="Song Y."/>
            <person name="Salvetti E."/>
            <person name="Wrobel A."/>
            <person name="Rasinkangas P."/>
            <person name="Parkhill J."/>
            <person name="Rea M.C."/>
            <person name="O'Sullivan O."/>
            <person name="Ritari J."/>
            <person name="Douillard F.P."/>
            <person name="Paul Ross R."/>
            <person name="Yang R."/>
            <person name="Briner A.E."/>
            <person name="Felis G.E."/>
            <person name="de Vos W.M."/>
            <person name="Barrangou R."/>
            <person name="Klaenhammer T.R."/>
            <person name="Caufield P.W."/>
            <person name="Cui Y."/>
            <person name="Zhang H."/>
            <person name="O'Toole P.W."/>
        </authorList>
    </citation>
    <scope>NUCLEOTIDE SEQUENCE [LARGE SCALE GENOMIC DNA]</scope>
    <source>
        <strain evidence="6 7">DSM 19394</strain>
    </source>
</reference>
<dbReference type="RefSeq" id="WP_057800913.1">
    <property type="nucleotide sequence ID" value="NZ_AZDV01000003.1"/>
</dbReference>
<evidence type="ECO:0000313" key="6">
    <source>
        <dbReference type="EMBL" id="KRK96565.1"/>
    </source>
</evidence>
<dbReference type="GO" id="GO:0015074">
    <property type="term" value="P:DNA integration"/>
    <property type="evidence" value="ECO:0007669"/>
    <property type="project" value="UniProtKB-KW"/>
</dbReference>
<dbReference type="PANTHER" id="PTHR30349:SF64">
    <property type="entry name" value="PROPHAGE INTEGRASE INTD-RELATED"/>
    <property type="match status" value="1"/>
</dbReference>
<keyword evidence="2" id="KW-0229">DNA integration</keyword>
<dbReference type="PATRIC" id="fig|1423715.3.peg.2125"/>
<dbReference type="InterPro" id="IPR004107">
    <property type="entry name" value="Integrase_SAM-like_N"/>
</dbReference>
<evidence type="ECO:0000256" key="4">
    <source>
        <dbReference type="ARBA" id="ARBA00023172"/>
    </source>
</evidence>
<evidence type="ECO:0000256" key="2">
    <source>
        <dbReference type="ARBA" id="ARBA00022908"/>
    </source>
</evidence>
<dbReference type="PROSITE" id="PS51898">
    <property type="entry name" value="TYR_RECOMBINASE"/>
    <property type="match status" value="1"/>
</dbReference>
<dbReference type="OrthoDB" id="9803188at2"/>
<comment type="caution">
    <text evidence="6">The sequence shown here is derived from an EMBL/GenBank/DDBJ whole genome shotgun (WGS) entry which is preliminary data.</text>
</comment>
<keyword evidence="3" id="KW-0238">DNA-binding</keyword>
<dbReference type="InterPro" id="IPR050090">
    <property type="entry name" value="Tyrosine_recombinase_XerCD"/>
</dbReference>
<dbReference type="Gene3D" id="1.10.443.10">
    <property type="entry name" value="Intergrase catalytic core"/>
    <property type="match status" value="1"/>
</dbReference>
<feature type="domain" description="Tyr recombinase" evidence="5">
    <location>
        <begin position="176"/>
        <end position="376"/>
    </location>
</feature>
<dbReference type="Pfam" id="PF00589">
    <property type="entry name" value="Phage_integrase"/>
    <property type="match status" value="1"/>
</dbReference>
<dbReference type="AlphaFoldDB" id="A0A0R1LL55"/>